<dbReference type="PANTHER" id="PTHR11839">
    <property type="entry name" value="UDP/ADP-SUGAR PYROPHOSPHATASE"/>
    <property type="match status" value="1"/>
</dbReference>
<dbReference type="Pfam" id="PF00293">
    <property type="entry name" value="NUDIX"/>
    <property type="match status" value="1"/>
</dbReference>
<dbReference type="OrthoDB" id="9806150at2"/>
<proteinExistence type="predicted"/>
<keyword evidence="5" id="KW-1185">Reference proteome</keyword>
<feature type="domain" description="Nudix hydrolase" evidence="3">
    <location>
        <begin position="52"/>
        <end position="180"/>
    </location>
</feature>
<organism evidence="4 5">
    <name type="scientific">Deinococcus maricopensis (strain DSM 21211 / LMG 22137 / NRRL B-23946 / LB-34)</name>
    <dbReference type="NCBI Taxonomy" id="709986"/>
    <lineage>
        <taxon>Bacteria</taxon>
        <taxon>Thermotogati</taxon>
        <taxon>Deinococcota</taxon>
        <taxon>Deinococci</taxon>
        <taxon>Deinococcales</taxon>
        <taxon>Deinococcaceae</taxon>
        <taxon>Deinococcus</taxon>
    </lineage>
</organism>
<reference evidence="4 5" key="1">
    <citation type="journal article" date="2011" name="Stand. Genomic Sci.">
        <title>Complete genome sequence of Deinococcus maricopensis type strain (LB-34).</title>
        <authorList>
            <person name="Pukall R."/>
            <person name="Zeytun A."/>
            <person name="Lucas S."/>
            <person name="Lapidus A."/>
            <person name="Hammon N."/>
            <person name="Deshpande S."/>
            <person name="Nolan M."/>
            <person name="Cheng J.F."/>
            <person name="Pitluck S."/>
            <person name="Liolios K."/>
            <person name="Pagani I."/>
            <person name="Mikhailova N."/>
            <person name="Ivanova N."/>
            <person name="Mavromatis K."/>
            <person name="Pati A."/>
            <person name="Tapia R."/>
            <person name="Han C."/>
            <person name="Goodwin L."/>
            <person name="Chen A."/>
            <person name="Palaniappan K."/>
            <person name="Land M."/>
            <person name="Hauser L."/>
            <person name="Chang Y.J."/>
            <person name="Jeffries C.D."/>
            <person name="Brambilla E.M."/>
            <person name="Rohde M."/>
            <person name="Goker M."/>
            <person name="Detter J.C."/>
            <person name="Woyke T."/>
            <person name="Bristow J."/>
            <person name="Eisen J.A."/>
            <person name="Markowitz V."/>
            <person name="Hugenholtz P."/>
            <person name="Kyrpides N.C."/>
            <person name="Klenk H.P."/>
        </authorList>
    </citation>
    <scope>NUCLEOTIDE SEQUENCE [LARGE SCALE GENOMIC DNA]</scope>
    <source>
        <strain evidence="5">DSM 21211 / LMG 22137 / NRRL B-23946 / LB-34</strain>
    </source>
</reference>
<accession>E8UC56</accession>
<dbReference type="InterPro" id="IPR015797">
    <property type="entry name" value="NUDIX_hydrolase-like_dom_sf"/>
</dbReference>
<dbReference type="GO" id="GO:0019693">
    <property type="term" value="P:ribose phosphate metabolic process"/>
    <property type="evidence" value="ECO:0007669"/>
    <property type="project" value="TreeGrafter"/>
</dbReference>
<dbReference type="InterPro" id="IPR000086">
    <property type="entry name" value="NUDIX_hydrolase_dom"/>
</dbReference>
<dbReference type="PROSITE" id="PS51462">
    <property type="entry name" value="NUDIX"/>
    <property type="match status" value="1"/>
</dbReference>
<reference evidence="5" key="2">
    <citation type="submission" date="2011-01" db="EMBL/GenBank/DDBJ databases">
        <title>The complete genome of Deinococcus maricopensis DSM 21211.</title>
        <authorList>
            <consortium name="US DOE Joint Genome Institute (JGI-PGF)"/>
            <person name="Lucas S."/>
            <person name="Copeland A."/>
            <person name="Lapidus A."/>
            <person name="Goodwin L."/>
            <person name="Pitluck S."/>
            <person name="Kyrpides N."/>
            <person name="Mavromatis K."/>
            <person name="Pagani I."/>
            <person name="Ivanova N."/>
            <person name="Ovchinnikova G."/>
            <person name="Zeytun A."/>
            <person name="Detter J.C."/>
            <person name="Han C."/>
            <person name="Land M."/>
            <person name="Hauser L."/>
            <person name="Markowitz V."/>
            <person name="Cheng J.-F."/>
            <person name="Hugenholtz P."/>
            <person name="Woyke T."/>
            <person name="Wu D."/>
            <person name="Pukall R."/>
            <person name="Gehrich-Schroeter G."/>
            <person name="Brambilla E."/>
            <person name="Klenk H.-P."/>
            <person name="Eisen J.A."/>
        </authorList>
    </citation>
    <scope>NUCLEOTIDE SEQUENCE [LARGE SCALE GENOMIC DNA]</scope>
    <source>
        <strain evidence="5">DSM 21211 / LMG 22137 / NRRL B-23946 / LB-34</strain>
    </source>
</reference>
<dbReference type="KEGG" id="dmr:Deima_3088"/>
<dbReference type="CDD" id="cd24161">
    <property type="entry name" value="NUDIX_ADPRase_Ndx2"/>
    <property type="match status" value="1"/>
</dbReference>
<dbReference type="GO" id="GO:0006753">
    <property type="term" value="P:nucleoside phosphate metabolic process"/>
    <property type="evidence" value="ECO:0007669"/>
    <property type="project" value="TreeGrafter"/>
</dbReference>
<dbReference type="Gene3D" id="3.90.79.10">
    <property type="entry name" value="Nucleoside Triphosphate Pyrophosphohydrolase"/>
    <property type="match status" value="1"/>
</dbReference>
<evidence type="ECO:0000313" key="4">
    <source>
        <dbReference type="EMBL" id="ADV68717.1"/>
    </source>
</evidence>
<evidence type="ECO:0000256" key="2">
    <source>
        <dbReference type="ARBA" id="ARBA00022801"/>
    </source>
</evidence>
<name>E8UC56_DEIML</name>
<evidence type="ECO:0000259" key="3">
    <source>
        <dbReference type="PROSITE" id="PS51462"/>
    </source>
</evidence>
<evidence type="ECO:0000256" key="1">
    <source>
        <dbReference type="ARBA" id="ARBA00001946"/>
    </source>
</evidence>
<dbReference type="GO" id="GO:0016787">
    <property type="term" value="F:hydrolase activity"/>
    <property type="evidence" value="ECO:0007669"/>
    <property type="project" value="UniProtKB-KW"/>
</dbReference>
<dbReference type="GO" id="GO:0005829">
    <property type="term" value="C:cytosol"/>
    <property type="evidence" value="ECO:0007669"/>
    <property type="project" value="TreeGrafter"/>
</dbReference>
<protein>
    <submittedName>
        <fullName evidence="4">NUDIX hydrolase</fullName>
    </submittedName>
</protein>
<dbReference type="PANTHER" id="PTHR11839:SF18">
    <property type="entry name" value="NUDIX HYDROLASE DOMAIN-CONTAINING PROTEIN"/>
    <property type="match status" value="1"/>
</dbReference>
<sequence length="194" mass="21638">MRHANWDALTPDAEQPWETLETRVAVPPPRSVHIDRVRTHAGDEIEYTYRPRGPRAVFILPVTDAGEAILIRQYRYPLRATITEVVAGGVERDEDPQGAAERELLEEVGGTAREWVALPGFYPQPSISGVVFLPYLALGVRVTDAQPERTELITPVRVPLRDAYARLEAGEIHDGPSSLTLYHARAHLHARGLI</sequence>
<gene>
    <name evidence="4" type="ordered locus">Deima_3088</name>
</gene>
<dbReference type="eggNOG" id="COG0494">
    <property type="taxonomic scope" value="Bacteria"/>
</dbReference>
<dbReference type="EMBL" id="CP002454">
    <property type="protein sequence ID" value="ADV68717.1"/>
    <property type="molecule type" value="Genomic_DNA"/>
</dbReference>
<dbReference type="Proteomes" id="UP000008635">
    <property type="component" value="Chromosome"/>
</dbReference>
<evidence type="ECO:0000313" key="5">
    <source>
        <dbReference type="Proteomes" id="UP000008635"/>
    </source>
</evidence>
<dbReference type="SUPFAM" id="SSF55811">
    <property type="entry name" value="Nudix"/>
    <property type="match status" value="1"/>
</dbReference>
<dbReference type="HOGENOM" id="CLU_062658_5_1_0"/>
<dbReference type="RefSeq" id="WP_013558220.1">
    <property type="nucleotide sequence ID" value="NC_014958.1"/>
</dbReference>
<keyword evidence="2 4" id="KW-0378">Hydrolase</keyword>
<dbReference type="AlphaFoldDB" id="E8UC56"/>
<dbReference type="STRING" id="709986.Deima_3088"/>
<dbReference type="InterPro" id="IPR020084">
    <property type="entry name" value="NUDIX_hydrolase_CS"/>
</dbReference>
<dbReference type="PROSITE" id="PS00893">
    <property type="entry name" value="NUDIX_BOX"/>
    <property type="match status" value="1"/>
</dbReference>
<comment type="cofactor">
    <cofactor evidence="1">
        <name>Mg(2+)</name>
        <dbReference type="ChEBI" id="CHEBI:18420"/>
    </cofactor>
</comment>